<dbReference type="InterPro" id="IPR050553">
    <property type="entry name" value="Thioredoxin_ResA/DsbE_sf"/>
</dbReference>
<reference evidence="5 6" key="1">
    <citation type="submission" date="2023-07" db="EMBL/GenBank/DDBJ databases">
        <title>The novel representative of Negativicutes class, Anaeroselena agilis gen. nov. sp. nov.</title>
        <authorList>
            <person name="Prokofeva M.I."/>
            <person name="Elcheninov A.G."/>
            <person name="Klyukina A."/>
            <person name="Kublanov I.V."/>
            <person name="Frolov E.N."/>
            <person name="Podosokorskaya O.A."/>
        </authorList>
    </citation>
    <scope>NUCLEOTIDE SEQUENCE [LARGE SCALE GENOMIC DNA]</scope>
    <source>
        <strain evidence="5 6">4137-cl</strain>
    </source>
</reference>
<comment type="caution">
    <text evidence="5">The sequence shown here is derived from an EMBL/GenBank/DDBJ whole genome shotgun (WGS) entry which is preliminary data.</text>
</comment>
<dbReference type="InterPro" id="IPR036249">
    <property type="entry name" value="Thioredoxin-like_sf"/>
</dbReference>
<evidence type="ECO:0000256" key="3">
    <source>
        <dbReference type="SAM" id="SignalP"/>
    </source>
</evidence>
<dbReference type="PANTHER" id="PTHR42852">
    <property type="entry name" value="THIOL:DISULFIDE INTERCHANGE PROTEIN DSBE"/>
    <property type="match status" value="1"/>
</dbReference>
<organism evidence="5 6">
    <name type="scientific">Anaeroselena agilis</name>
    <dbReference type="NCBI Taxonomy" id="3063788"/>
    <lineage>
        <taxon>Bacteria</taxon>
        <taxon>Bacillati</taxon>
        <taxon>Bacillota</taxon>
        <taxon>Negativicutes</taxon>
        <taxon>Acetonemataceae</taxon>
        <taxon>Anaeroselena</taxon>
    </lineage>
</organism>
<dbReference type="PROSITE" id="PS00194">
    <property type="entry name" value="THIOREDOXIN_1"/>
    <property type="match status" value="1"/>
</dbReference>
<dbReference type="PROSITE" id="PS51257">
    <property type="entry name" value="PROKAR_LIPOPROTEIN"/>
    <property type="match status" value="1"/>
</dbReference>
<evidence type="ECO:0000256" key="2">
    <source>
        <dbReference type="ARBA" id="ARBA00022748"/>
    </source>
</evidence>
<feature type="chain" id="PRO_5045685947" evidence="3">
    <location>
        <begin position="26"/>
        <end position="176"/>
    </location>
</feature>
<dbReference type="PROSITE" id="PS51352">
    <property type="entry name" value="THIOREDOXIN_2"/>
    <property type="match status" value="1"/>
</dbReference>
<protein>
    <submittedName>
        <fullName evidence="5">TlpA disulfide reductase family protein</fullName>
    </submittedName>
</protein>
<dbReference type="EMBL" id="JAUOZS010000001">
    <property type="protein sequence ID" value="MDT8902023.1"/>
    <property type="molecule type" value="Genomic_DNA"/>
</dbReference>
<sequence>MKKILTVLIPLLAAAVAAGCAPAPAPVPAPKPPASVSTPEPGVTAGKAAPRFTLGSLDGAQVAAPVPGKVTVLNFWATWCPPCRAEMPELDKFAAANPAVAFYAVNLEEPASKVAAFLGERGLSLPGLLDAGGDAARAYRIRSIPTTVVVDRDGIIRYRKSGPVTAAELAGVVQGL</sequence>
<evidence type="ECO:0000259" key="4">
    <source>
        <dbReference type="PROSITE" id="PS51352"/>
    </source>
</evidence>
<feature type="domain" description="Thioredoxin" evidence="4">
    <location>
        <begin position="43"/>
        <end position="176"/>
    </location>
</feature>
<dbReference type="Gene3D" id="3.40.30.10">
    <property type="entry name" value="Glutaredoxin"/>
    <property type="match status" value="1"/>
</dbReference>
<feature type="signal peptide" evidence="3">
    <location>
        <begin position="1"/>
        <end position="25"/>
    </location>
</feature>
<proteinExistence type="predicted"/>
<gene>
    <name evidence="5" type="ORF">Q4T40_12275</name>
</gene>
<comment type="subcellular location">
    <subcellularLocation>
        <location evidence="1">Cell envelope</location>
    </subcellularLocation>
</comment>
<keyword evidence="6" id="KW-1185">Reference proteome</keyword>
<keyword evidence="2" id="KW-0201">Cytochrome c-type biogenesis</keyword>
<dbReference type="InterPro" id="IPR017937">
    <property type="entry name" value="Thioredoxin_CS"/>
</dbReference>
<name>A0ABU3NYZ8_9FIRM</name>
<evidence type="ECO:0000256" key="1">
    <source>
        <dbReference type="ARBA" id="ARBA00004196"/>
    </source>
</evidence>
<accession>A0ABU3NYZ8</accession>
<dbReference type="PANTHER" id="PTHR42852:SF17">
    <property type="entry name" value="THIOREDOXIN-LIKE PROTEIN HI_1115"/>
    <property type="match status" value="1"/>
</dbReference>
<dbReference type="SUPFAM" id="SSF52833">
    <property type="entry name" value="Thioredoxin-like"/>
    <property type="match status" value="1"/>
</dbReference>
<dbReference type="RefSeq" id="WP_413780515.1">
    <property type="nucleotide sequence ID" value="NZ_JAUOZS010000001.1"/>
</dbReference>
<keyword evidence="3" id="KW-0732">Signal</keyword>
<dbReference type="InterPro" id="IPR013766">
    <property type="entry name" value="Thioredoxin_domain"/>
</dbReference>
<evidence type="ECO:0000313" key="5">
    <source>
        <dbReference type="EMBL" id="MDT8902023.1"/>
    </source>
</evidence>
<dbReference type="Pfam" id="PF08534">
    <property type="entry name" value="Redoxin"/>
    <property type="match status" value="1"/>
</dbReference>
<evidence type="ECO:0000313" key="6">
    <source>
        <dbReference type="Proteomes" id="UP001254848"/>
    </source>
</evidence>
<dbReference type="Proteomes" id="UP001254848">
    <property type="component" value="Unassembled WGS sequence"/>
</dbReference>
<dbReference type="CDD" id="cd02966">
    <property type="entry name" value="TlpA_like_family"/>
    <property type="match status" value="1"/>
</dbReference>
<dbReference type="InterPro" id="IPR013740">
    <property type="entry name" value="Redoxin"/>
</dbReference>